<proteinExistence type="predicted"/>
<dbReference type="AlphaFoldDB" id="A0A7R9P5M9"/>
<accession>A0A7R9P5M9</accession>
<dbReference type="EMBL" id="OE180142">
    <property type="protein sequence ID" value="CAD7570643.1"/>
    <property type="molecule type" value="Genomic_DNA"/>
</dbReference>
<reference evidence="2" key="1">
    <citation type="submission" date="2020-11" db="EMBL/GenBank/DDBJ databases">
        <authorList>
            <person name="Tran Van P."/>
        </authorList>
    </citation>
    <scope>NUCLEOTIDE SEQUENCE</scope>
</reference>
<organism evidence="2">
    <name type="scientific">Timema californicum</name>
    <name type="common">California timema</name>
    <name type="synonym">Walking stick</name>
    <dbReference type="NCBI Taxonomy" id="61474"/>
    <lineage>
        <taxon>Eukaryota</taxon>
        <taxon>Metazoa</taxon>
        <taxon>Ecdysozoa</taxon>
        <taxon>Arthropoda</taxon>
        <taxon>Hexapoda</taxon>
        <taxon>Insecta</taxon>
        <taxon>Pterygota</taxon>
        <taxon>Neoptera</taxon>
        <taxon>Polyneoptera</taxon>
        <taxon>Phasmatodea</taxon>
        <taxon>Timematodea</taxon>
        <taxon>Timematoidea</taxon>
        <taxon>Timematidae</taxon>
        <taxon>Timema</taxon>
    </lineage>
</organism>
<gene>
    <name evidence="2" type="ORF">TCMB3V08_LOCUS3341</name>
</gene>
<protein>
    <submittedName>
        <fullName evidence="2">(California timema) hypothetical protein</fullName>
    </submittedName>
</protein>
<evidence type="ECO:0000313" key="2">
    <source>
        <dbReference type="EMBL" id="CAD7570643.1"/>
    </source>
</evidence>
<evidence type="ECO:0000256" key="1">
    <source>
        <dbReference type="SAM" id="MobiDB-lite"/>
    </source>
</evidence>
<sequence length="116" mass="12970">MTGRSRFKSRSGVLRVIHLSTNYANGLGTGKVEFKGSEPAFAWRESEKPVRKHHPSSRKHKLDSNLDLPVLGSRAQHETSALANYTTKSTGKRNCDDCRILAGETVTIVEYQQEKL</sequence>
<name>A0A7R9P5M9_TIMCA</name>
<feature type="compositionally biased region" description="Basic residues" evidence="1">
    <location>
        <begin position="50"/>
        <end position="61"/>
    </location>
</feature>
<feature type="region of interest" description="Disordered" evidence="1">
    <location>
        <begin position="44"/>
        <end position="64"/>
    </location>
</feature>